<dbReference type="Gramene" id="Jr12_03330_p1">
    <property type="protein sequence ID" value="cds.Jr12_03330_p1"/>
    <property type="gene ID" value="Jr12_03330"/>
</dbReference>
<comment type="caution">
    <text evidence="2">The sequence shown here is derived from an EMBL/GenBank/DDBJ whole genome shotgun (WGS) entry which is preliminary data.</text>
</comment>
<sequence length="203" mass="22136">MSMVMSASSGKVVSSTLEEGEVLGQKGEAAQVTMGESLPSNQTQIVPNEVEEAMGGPNERFLVSEVEKMVSFLAGGDSVDGKETGTNQLDLFVDFVGSEEEEMGSPSPLQMLPPPIAPQASDWVLKKVEEFHGWVEISYDGYEDQFMALLVAMEANRSTVMKSAVKKDRELKRLQCSINYDNKEGTSGRDRAKGRDVSFVNEA</sequence>
<dbReference type="Proteomes" id="UP000619265">
    <property type="component" value="Unassembled WGS sequence"/>
</dbReference>
<protein>
    <submittedName>
        <fullName evidence="2">Uncharacterized protein</fullName>
    </submittedName>
</protein>
<dbReference type="AlphaFoldDB" id="A0A833WIU4"/>
<gene>
    <name evidence="2" type="ORF">F2P56_026652</name>
</gene>
<proteinExistence type="predicted"/>
<evidence type="ECO:0000256" key="1">
    <source>
        <dbReference type="SAM" id="MobiDB-lite"/>
    </source>
</evidence>
<reference evidence="2" key="1">
    <citation type="submission" date="2015-10" db="EMBL/GenBank/DDBJ databases">
        <authorList>
            <person name="Martinez-Garcia P.J."/>
            <person name="Crepeau M.W."/>
            <person name="Puiu D."/>
            <person name="Gonzalez-Ibeas D."/>
            <person name="Whalen J."/>
            <person name="Stevens K."/>
            <person name="Paul R."/>
            <person name="Butterfield T."/>
            <person name="Britton M."/>
            <person name="Reagan R."/>
            <person name="Chakraborty S."/>
            <person name="Walawage S.L."/>
            <person name="Vasquez-Gross H.A."/>
            <person name="Cardeno C."/>
            <person name="Famula R."/>
            <person name="Pratt K."/>
            <person name="Kuruganti S."/>
            <person name="Aradhya M.K."/>
            <person name="Leslie C.A."/>
            <person name="Dandekar A.M."/>
            <person name="Salzberg S.L."/>
            <person name="Wegrzyn J.L."/>
            <person name="Langley C.H."/>
            <person name="Neale D.B."/>
        </authorList>
    </citation>
    <scope>NUCLEOTIDE SEQUENCE</scope>
    <source>
        <tissue evidence="2">Leaves</tissue>
    </source>
</reference>
<dbReference type="EMBL" id="LIHL02000012">
    <property type="protein sequence ID" value="KAF5451553.1"/>
    <property type="molecule type" value="Genomic_DNA"/>
</dbReference>
<accession>A0A833WIU4</accession>
<evidence type="ECO:0000313" key="3">
    <source>
        <dbReference type="Proteomes" id="UP000619265"/>
    </source>
</evidence>
<name>A0A833WIU4_JUGRE</name>
<organism evidence="2 3">
    <name type="scientific">Juglans regia</name>
    <name type="common">English walnut</name>
    <dbReference type="NCBI Taxonomy" id="51240"/>
    <lineage>
        <taxon>Eukaryota</taxon>
        <taxon>Viridiplantae</taxon>
        <taxon>Streptophyta</taxon>
        <taxon>Embryophyta</taxon>
        <taxon>Tracheophyta</taxon>
        <taxon>Spermatophyta</taxon>
        <taxon>Magnoliopsida</taxon>
        <taxon>eudicotyledons</taxon>
        <taxon>Gunneridae</taxon>
        <taxon>Pentapetalae</taxon>
        <taxon>rosids</taxon>
        <taxon>fabids</taxon>
        <taxon>Fagales</taxon>
        <taxon>Juglandaceae</taxon>
        <taxon>Juglans</taxon>
    </lineage>
</organism>
<feature type="region of interest" description="Disordered" evidence="1">
    <location>
        <begin position="180"/>
        <end position="203"/>
    </location>
</feature>
<reference evidence="2" key="2">
    <citation type="submission" date="2020-03" db="EMBL/GenBank/DDBJ databases">
        <title>Walnut 2.0.</title>
        <authorList>
            <person name="Marrano A."/>
            <person name="Britton M."/>
            <person name="Zimin A.V."/>
            <person name="Zaini P.A."/>
            <person name="Workman R."/>
            <person name="Puiu D."/>
            <person name="Bianco L."/>
            <person name="Allen B.J."/>
            <person name="Troggio M."/>
            <person name="Leslie C.A."/>
            <person name="Timp W."/>
            <person name="Dendekar A."/>
            <person name="Salzberg S.L."/>
            <person name="Neale D.B."/>
        </authorList>
    </citation>
    <scope>NUCLEOTIDE SEQUENCE</scope>
    <source>
        <tissue evidence="2">Leaves</tissue>
    </source>
</reference>
<feature type="compositionally biased region" description="Basic and acidic residues" evidence="1">
    <location>
        <begin position="181"/>
        <end position="196"/>
    </location>
</feature>
<evidence type="ECO:0000313" key="2">
    <source>
        <dbReference type="EMBL" id="KAF5451553.1"/>
    </source>
</evidence>